<proteinExistence type="predicted"/>
<name>A0AAP0GMK9_9ASTR</name>
<keyword evidence="3" id="KW-1185">Reference proteome</keyword>
<evidence type="ECO:0000313" key="3">
    <source>
        <dbReference type="Proteomes" id="UP001408789"/>
    </source>
</evidence>
<evidence type="ECO:0000313" key="2">
    <source>
        <dbReference type="EMBL" id="KAK9053025.1"/>
    </source>
</evidence>
<evidence type="ECO:0000256" key="1">
    <source>
        <dbReference type="SAM" id="SignalP"/>
    </source>
</evidence>
<comment type="caution">
    <text evidence="2">The sequence shown here is derived from an EMBL/GenBank/DDBJ whole genome shotgun (WGS) entry which is preliminary data.</text>
</comment>
<feature type="signal peptide" evidence="1">
    <location>
        <begin position="1"/>
        <end position="21"/>
    </location>
</feature>
<reference evidence="2 3" key="1">
    <citation type="submission" date="2024-04" db="EMBL/GenBank/DDBJ databases">
        <title>The reference genome of an endangered Asteraceae, Deinandra increscens subsp. villosa, native to the Central Coast of California.</title>
        <authorList>
            <person name="Guilliams M."/>
            <person name="Hasenstab-Lehman K."/>
            <person name="Meyer R."/>
            <person name="Mcevoy S."/>
        </authorList>
    </citation>
    <scope>NUCLEOTIDE SEQUENCE [LARGE SCALE GENOMIC DNA]</scope>
    <source>
        <tissue evidence="2">Leaf</tissue>
    </source>
</reference>
<accession>A0AAP0GMK9</accession>
<dbReference type="EMBL" id="JBCNJP010000027">
    <property type="protein sequence ID" value="KAK9053025.1"/>
    <property type="molecule type" value="Genomic_DNA"/>
</dbReference>
<protein>
    <submittedName>
        <fullName evidence="2">Uncharacterized protein</fullName>
    </submittedName>
</protein>
<keyword evidence="1" id="KW-0732">Signal</keyword>
<sequence>MEKRIATFTIFTFLLFAVSTARIALDQIDLPGSDVVIPAHKPEPEVVDKTTANDRLPESENTQTFEVSTIDPAPRMIFSRPHLIQRHSFDGTTRNPLRSVRRHPCRKFKKSFMIPIKRSYGNDMISSDRTVTVDLETIGDQIPTKWLEFKHEYGHRHHHYHHDKDEKFEIKYESDSDKFSSHHHKEKKREHKGGFMRRVRKFLKHTFD</sequence>
<dbReference type="Proteomes" id="UP001408789">
    <property type="component" value="Unassembled WGS sequence"/>
</dbReference>
<dbReference type="AlphaFoldDB" id="A0AAP0GMK9"/>
<feature type="chain" id="PRO_5042986612" evidence="1">
    <location>
        <begin position="22"/>
        <end position="208"/>
    </location>
</feature>
<organism evidence="2 3">
    <name type="scientific">Deinandra increscens subsp. villosa</name>
    <dbReference type="NCBI Taxonomy" id="3103831"/>
    <lineage>
        <taxon>Eukaryota</taxon>
        <taxon>Viridiplantae</taxon>
        <taxon>Streptophyta</taxon>
        <taxon>Embryophyta</taxon>
        <taxon>Tracheophyta</taxon>
        <taxon>Spermatophyta</taxon>
        <taxon>Magnoliopsida</taxon>
        <taxon>eudicotyledons</taxon>
        <taxon>Gunneridae</taxon>
        <taxon>Pentapetalae</taxon>
        <taxon>asterids</taxon>
        <taxon>campanulids</taxon>
        <taxon>Asterales</taxon>
        <taxon>Asteraceae</taxon>
        <taxon>Asteroideae</taxon>
        <taxon>Heliantheae alliance</taxon>
        <taxon>Madieae</taxon>
        <taxon>Madiinae</taxon>
        <taxon>Deinandra</taxon>
    </lineage>
</organism>
<gene>
    <name evidence="2" type="ORF">SSX86_029655</name>
</gene>